<keyword evidence="4" id="KW-1185">Reference proteome</keyword>
<protein>
    <submittedName>
        <fullName evidence="3">Glycosyl transferase family 2</fullName>
    </submittedName>
</protein>
<reference evidence="4" key="1">
    <citation type="submission" date="2016-10" db="EMBL/GenBank/DDBJ databases">
        <authorList>
            <person name="Varghese N."/>
            <person name="Submissions S."/>
        </authorList>
    </citation>
    <scope>NUCLEOTIDE SEQUENCE [LARGE SCALE GENOMIC DNA]</scope>
    <source>
        <strain evidence="4">DSM 9751</strain>
    </source>
</reference>
<sequence>MDSQETTTGMSPLPPGSQGRERLEAIAASSALVLETNNLRGGKDALEALHSLERLIARLALQSLAPQSFAQWIITHDGLDLAARQALCALAGRPVDFVEIDGGTGYYDAKNVGFDAVDRQRCQYVVFADADCIPCAVWLEQLLAPLAGPDAPLAVAGRTSYAPSVAGSALTAIDFMYFPSPLRQGATRNFYANNVAFRCDTFEHYRYEPLDGVYRAHCQVMGLRLQAAGVAVLYAPAAHTEHRLPDSQGEVLKLRWLRGGDSVDLTPYLVRAYLPGWLQWLARSGPLGPLCVMLGRLGYSLRALNHQDLPPVRGLRRLGAMAMVTAISLLDTAGAVVRGCGLQIGRASARHSEALSYHRHLD</sequence>
<dbReference type="GO" id="GO:0016740">
    <property type="term" value="F:transferase activity"/>
    <property type="evidence" value="ECO:0007669"/>
    <property type="project" value="UniProtKB-KW"/>
</dbReference>
<proteinExistence type="predicted"/>
<organism evidence="3 4">
    <name type="scientific">Pseudomonas saponiphila</name>
    <dbReference type="NCBI Taxonomy" id="556534"/>
    <lineage>
        <taxon>Bacteria</taxon>
        <taxon>Pseudomonadati</taxon>
        <taxon>Pseudomonadota</taxon>
        <taxon>Gammaproteobacteria</taxon>
        <taxon>Pseudomonadales</taxon>
        <taxon>Pseudomonadaceae</taxon>
        <taxon>Pseudomonas</taxon>
    </lineage>
</organism>
<evidence type="ECO:0000313" key="4">
    <source>
        <dbReference type="Proteomes" id="UP000198982"/>
    </source>
</evidence>
<dbReference type="Proteomes" id="UP000198982">
    <property type="component" value="Unassembled WGS sequence"/>
</dbReference>
<dbReference type="PANTHER" id="PTHR48090:SF7">
    <property type="entry name" value="RFBJ PROTEIN"/>
    <property type="match status" value="1"/>
</dbReference>
<dbReference type="SUPFAM" id="SSF53448">
    <property type="entry name" value="Nucleotide-diphospho-sugar transferases"/>
    <property type="match status" value="1"/>
</dbReference>
<evidence type="ECO:0000313" key="3">
    <source>
        <dbReference type="EMBL" id="SEB86141.1"/>
    </source>
</evidence>
<dbReference type="PANTHER" id="PTHR48090">
    <property type="entry name" value="UNDECAPRENYL-PHOSPHATE 4-DEOXY-4-FORMAMIDO-L-ARABINOSE TRANSFERASE-RELATED"/>
    <property type="match status" value="1"/>
</dbReference>
<evidence type="ECO:0000256" key="1">
    <source>
        <dbReference type="ARBA" id="ARBA00022519"/>
    </source>
</evidence>
<keyword evidence="1" id="KW-0997">Cell inner membrane</keyword>
<keyword evidence="1" id="KW-1003">Cell membrane</keyword>
<keyword evidence="1" id="KW-0472">Membrane</keyword>
<dbReference type="InterPro" id="IPR001173">
    <property type="entry name" value="Glyco_trans_2-like"/>
</dbReference>
<dbReference type="InterPro" id="IPR029044">
    <property type="entry name" value="Nucleotide-diphossugar_trans"/>
</dbReference>
<dbReference type="InterPro" id="IPR050256">
    <property type="entry name" value="Glycosyltransferase_2"/>
</dbReference>
<name>A0A1H4MST2_9PSED</name>
<dbReference type="CDD" id="cd00761">
    <property type="entry name" value="Glyco_tranf_GTA_type"/>
    <property type="match status" value="1"/>
</dbReference>
<feature type="domain" description="Glycosyltransferase 2-like" evidence="2">
    <location>
        <begin position="51"/>
        <end position="210"/>
    </location>
</feature>
<dbReference type="AlphaFoldDB" id="A0A1H4MST2"/>
<dbReference type="Pfam" id="PF00535">
    <property type="entry name" value="Glycos_transf_2"/>
    <property type="match status" value="1"/>
</dbReference>
<dbReference type="EMBL" id="FNTJ01000001">
    <property type="protein sequence ID" value="SEB86141.1"/>
    <property type="molecule type" value="Genomic_DNA"/>
</dbReference>
<evidence type="ECO:0000259" key="2">
    <source>
        <dbReference type="Pfam" id="PF00535"/>
    </source>
</evidence>
<keyword evidence="3" id="KW-0808">Transferase</keyword>
<dbReference type="Gene3D" id="3.90.550.10">
    <property type="entry name" value="Spore Coat Polysaccharide Biosynthesis Protein SpsA, Chain A"/>
    <property type="match status" value="1"/>
</dbReference>
<gene>
    <name evidence="3" type="ORF">SAMN05216178_2535</name>
</gene>
<accession>A0A1H4MST2</accession>